<accession>W9R0Y6</accession>
<keyword evidence="2" id="KW-1185">Reference proteome</keyword>
<evidence type="ECO:0000313" key="2">
    <source>
        <dbReference type="Proteomes" id="UP000030645"/>
    </source>
</evidence>
<gene>
    <name evidence="1" type="ORF">L484_005137</name>
</gene>
<dbReference type="EMBL" id="KE343529">
    <property type="protein sequence ID" value="EXB33245.1"/>
    <property type="molecule type" value="Genomic_DNA"/>
</dbReference>
<proteinExistence type="predicted"/>
<sequence length="67" mass="7843">MRDLGKSTGDRTTVAMGRLCGFFGFWGWELQRGIDLAREKWRYTCLGYRKMGISRAQKKNLFLTHEP</sequence>
<evidence type="ECO:0000313" key="1">
    <source>
        <dbReference type="EMBL" id="EXB33245.1"/>
    </source>
</evidence>
<dbReference type="Proteomes" id="UP000030645">
    <property type="component" value="Unassembled WGS sequence"/>
</dbReference>
<protein>
    <submittedName>
        <fullName evidence="1">Uncharacterized protein</fullName>
    </submittedName>
</protein>
<dbReference type="AlphaFoldDB" id="W9R0Y6"/>
<name>W9R0Y6_9ROSA</name>
<organism evidence="1 2">
    <name type="scientific">Morus notabilis</name>
    <dbReference type="NCBI Taxonomy" id="981085"/>
    <lineage>
        <taxon>Eukaryota</taxon>
        <taxon>Viridiplantae</taxon>
        <taxon>Streptophyta</taxon>
        <taxon>Embryophyta</taxon>
        <taxon>Tracheophyta</taxon>
        <taxon>Spermatophyta</taxon>
        <taxon>Magnoliopsida</taxon>
        <taxon>eudicotyledons</taxon>
        <taxon>Gunneridae</taxon>
        <taxon>Pentapetalae</taxon>
        <taxon>rosids</taxon>
        <taxon>fabids</taxon>
        <taxon>Rosales</taxon>
        <taxon>Moraceae</taxon>
        <taxon>Moreae</taxon>
        <taxon>Morus</taxon>
    </lineage>
</organism>
<reference evidence="2" key="1">
    <citation type="submission" date="2013-01" db="EMBL/GenBank/DDBJ databases">
        <title>Draft Genome Sequence of a Mulberry Tree, Morus notabilis C.K. Schneid.</title>
        <authorList>
            <person name="He N."/>
            <person name="Zhao S."/>
        </authorList>
    </citation>
    <scope>NUCLEOTIDE SEQUENCE</scope>
</reference>